<proteinExistence type="predicted"/>
<dbReference type="AlphaFoldDB" id="A0A2G9I3U7"/>
<feature type="compositionally biased region" description="Acidic residues" evidence="1">
    <location>
        <begin position="164"/>
        <end position="173"/>
    </location>
</feature>
<dbReference type="InterPro" id="IPR008808">
    <property type="entry name" value="Powdery_mildew-R_dom"/>
</dbReference>
<evidence type="ECO:0000256" key="1">
    <source>
        <dbReference type="SAM" id="MobiDB-lite"/>
    </source>
</evidence>
<reference evidence="4" key="1">
    <citation type="journal article" date="2018" name="Gigascience">
        <title>Genome assembly of the Pink Ipe (Handroanthus impetiginosus, Bignoniaceae), a highly valued, ecologically keystone Neotropical timber forest tree.</title>
        <authorList>
            <person name="Silva-Junior O.B."/>
            <person name="Grattapaglia D."/>
            <person name="Novaes E."/>
            <person name="Collevatti R.G."/>
        </authorList>
    </citation>
    <scope>NUCLEOTIDE SEQUENCE [LARGE SCALE GENOMIC DNA]</scope>
    <source>
        <strain evidence="4">cv. UFG-1</strain>
    </source>
</reference>
<evidence type="ECO:0000259" key="2">
    <source>
        <dbReference type="PROSITE" id="PS51153"/>
    </source>
</evidence>
<name>A0A2G9I3U7_9LAMI</name>
<feature type="region of interest" description="Disordered" evidence="1">
    <location>
        <begin position="154"/>
        <end position="173"/>
    </location>
</feature>
<keyword evidence="4" id="KW-1185">Reference proteome</keyword>
<sequence>MGGLVQGAALGAAFELLCTSVLEASQNVVRFSSDLARLESTLCSIELAIDDVENFNKILDAPKHETETLTERLLEGEKLIRKCSKVKWNVFKRLYYSKKLRKLEALLLNYFQINVAAFHFRESKRMSVALNNVNEKLTELATIVNNRGENGVGSSNVFPKLEDGESADEISPP</sequence>
<organism evidence="3 4">
    <name type="scientific">Handroanthus impetiginosus</name>
    <dbReference type="NCBI Taxonomy" id="429701"/>
    <lineage>
        <taxon>Eukaryota</taxon>
        <taxon>Viridiplantae</taxon>
        <taxon>Streptophyta</taxon>
        <taxon>Embryophyta</taxon>
        <taxon>Tracheophyta</taxon>
        <taxon>Spermatophyta</taxon>
        <taxon>Magnoliopsida</taxon>
        <taxon>eudicotyledons</taxon>
        <taxon>Gunneridae</taxon>
        <taxon>Pentapetalae</taxon>
        <taxon>asterids</taxon>
        <taxon>lamiids</taxon>
        <taxon>Lamiales</taxon>
        <taxon>Bignoniaceae</taxon>
        <taxon>Crescentiina</taxon>
        <taxon>Tabebuia alliance</taxon>
        <taxon>Handroanthus</taxon>
    </lineage>
</organism>
<comment type="caution">
    <text evidence="3">The sequence shown here is derived from an EMBL/GenBank/DDBJ whole genome shotgun (WGS) entry which is preliminary data.</text>
</comment>
<dbReference type="PROSITE" id="PS51153">
    <property type="entry name" value="RPW8"/>
    <property type="match status" value="1"/>
</dbReference>
<dbReference type="Proteomes" id="UP000231279">
    <property type="component" value="Unassembled WGS sequence"/>
</dbReference>
<gene>
    <name evidence="3" type="ORF">CDL12_02846</name>
</gene>
<dbReference type="Pfam" id="PF05659">
    <property type="entry name" value="RPW8"/>
    <property type="match status" value="1"/>
</dbReference>
<accession>A0A2G9I3U7</accession>
<dbReference type="EMBL" id="NKXS01000418">
    <property type="protein sequence ID" value="PIN24424.1"/>
    <property type="molecule type" value="Genomic_DNA"/>
</dbReference>
<feature type="domain" description="RPW8" evidence="2">
    <location>
        <begin position="1"/>
        <end position="149"/>
    </location>
</feature>
<evidence type="ECO:0000313" key="3">
    <source>
        <dbReference type="EMBL" id="PIN24424.1"/>
    </source>
</evidence>
<evidence type="ECO:0000313" key="4">
    <source>
        <dbReference type="Proteomes" id="UP000231279"/>
    </source>
</evidence>
<protein>
    <recommendedName>
        <fullName evidence="2">RPW8 domain-containing protein</fullName>
    </recommendedName>
</protein>